<keyword evidence="4" id="KW-1185">Reference proteome</keyword>
<gene>
    <name evidence="3" type="ORF">PYV00_06810</name>
</gene>
<proteinExistence type="predicted"/>
<dbReference type="EMBL" id="JARESE010000015">
    <property type="protein sequence ID" value="MDE8651431.1"/>
    <property type="molecule type" value="Genomic_DNA"/>
</dbReference>
<sequence>MKLTLAAAASLSIVGISGFSSVAEAQMGELLQRKCDILQQQADAETVRAEAARSQAEAQAQAARTATSINTGSTYTPPQPPTFINRPLGTNDVLAGSHSPTCTLGNGVHIATSTSTLNGGDCRSR</sequence>
<reference evidence="3 4" key="1">
    <citation type="submission" date="2023-03" db="EMBL/GenBank/DDBJ databases">
        <title>NovoSphingobium album sp. nov. isolated from polycyclic aromatic hydrocarbons- and heavy-metal polluted soil.</title>
        <authorList>
            <person name="Liu Z."/>
            <person name="Wang K."/>
        </authorList>
    </citation>
    <scope>NUCLEOTIDE SEQUENCE [LARGE SCALE GENOMIC DNA]</scope>
    <source>
        <strain evidence="3 4">H3SJ31-1</strain>
    </source>
</reference>
<accession>A0ABT5WNW8</accession>
<feature type="signal peptide" evidence="2">
    <location>
        <begin position="1"/>
        <end position="25"/>
    </location>
</feature>
<organism evidence="3 4">
    <name type="scientific">Novosphingobium album</name>
    <name type="common">ex Liu et al. 2023</name>
    <dbReference type="NCBI Taxonomy" id="3031130"/>
    <lineage>
        <taxon>Bacteria</taxon>
        <taxon>Pseudomonadati</taxon>
        <taxon>Pseudomonadota</taxon>
        <taxon>Alphaproteobacteria</taxon>
        <taxon>Sphingomonadales</taxon>
        <taxon>Sphingomonadaceae</taxon>
        <taxon>Novosphingobium</taxon>
    </lineage>
</organism>
<evidence type="ECO:0000256" key="1">
    <source>
        <dbReference type="SAM" id="MobiDB-lite"/>
    </source>
</evidence>
<name>A0ABT5WNW8_9SPHN</name>
<feature type="region of interest" description="Disordered" evidence="1">
    <location>
        <begin position="49"/>
        <end position="91"/>
    </location>
</feature>
<dbReference type="RefSeq" id="WP_275227527.1">
    <property type="nucleotide sequence ID" value="NZ_JARESE010000015.1"/>
</dbReference>
<dbReference type="Proteomes" id="UP001216253">
    <property type="component" value="Unassembled WGS sequence"/>
</dbReference>
<keyword evidence="2" id="KW-0732">Signal</keyword>
<evidence type="ECO:0000313" key="3">
    <source>
        <dbReference type="EMBL" id="MDE8651431.1"/>
    </source>
</evidence>
<comment type="caution">
    <text evidence="3">The sequence shown here is derived from an EMBL/GenBank/DDBJ whole genome shotgun (WGS) entry which is preliminary data.</text>
</comment>
<evidence type="ECO:0000256" key="2">
    <source>
        <dbReference type="SAM" id="SignalP"/>
    </source>
</evidence>
<protein>
    <submittedName>
        <fullName evidence="3">Uncharacterized protein</fullName>
    </submittedName>
</protein>
<evidence type="ECO:0000313" key="4">
    <source>
        <dbReference type="Proteomes" id="UP001216253"/>
    </source>
</evidence>
<feature type="compositionally biased region" description="Low complexity" evidence="1">
    <location>
        <begin position="52"/>
        <end position="68"/>
    </location>
</feature>
<feature type="chain" id="PRO_5045604396" evidence="2">
    <location>
        <begin position="26"/>
        <end position="125"/>
    </location>
</feature>